<evidence type="ECO:0000313" key="2">
    <source>
        <dbReference type="Proteomes" id="UP000464378"/>
    </source>
</evidence>
<sequence length="161" mass="18164">MLFHRQAICSQTVSDYARRMILGDEFPPIGVVYDGTEYWLWDGFHRMAAAKQAGLATIAAELTEGTWRDALLLSVGANKVHGQRRWWPDAMRAAVMLLQDEEWGAWPDDQIAKLVGIGASEVAELRRSHPRLTWSRLSGGTTRRLVRRAEAAYDPMVGRRA</sequence>
<dbReference type="Proteomes" id="UP000464378">
    <property type="component" value="Chromosome"/>
</dbReference>
<dbReference type="AlphaFoldDB" id="A0A6C2YVG3"/>
<dbReference type="InterPro" id="IPR036086">
    <property type="entry name" value="ParB/Sulfiredoxin_sf"/>
</dbReference>
<name>A0A6C2YVG3_9BACT</name>
<dbReference type="EMBL" id="LR593887">
    <property type="protein sequence ID" value="VTS08576.1"/>
    <property type="molecule type" value="Genomic_DNA"/>
</dbReference>
<reference evidence="1" key="1">
    <citation type="submission" date="2019-04" db="EMBL/GenBank/DDBJ databases">
        <authorList>
            <consortium name="Science for Life Laboratories"/>
        </authorList>
    </citation>
    <scope>NUCLEOTIDE SEQUENCE</scope>
    <source>
        <strain evidence="1">MBLW1</strain>
    </source>
</reference>
<accession>A0A6C2YVG3</accession>
<protein>
    <recommendedName>
        <fullName evidence="3">ParB/Sulfiredoxin domain-containing protein</fullName>
    </recommendedName>
</protein>
<evidence type="ECO:0000313" key="1">
    <source>
        <dbReference type="EMBL" id="VIP05610.1"/>
    </source>
</evidence>
<organism evidence="1">
    <name type="scientific">Tuwongella immobilis</name>
    <dbReference type="NCBI Taxonomy" id="692036"/>
    <lineage>
        <taxon>Bacteria</taxon>
        <taxon>Pseudomonadati</taxon>
        <taxon>Planctomycetota</taxon>
        <taxon>Planctomycetia</taxon>
        <taxon>Gemmatales</taxon>
        <taxon>Gemmataceae</taxon>
        <taxon>Tuwongella</taxon>
    </lineage>
</organism>
<proteinExistence type="predicted"/>
<gene>
    <name evidence="1" type="ORF">GMBLW1_35830</name>
</gene>
<dbReference type="EMBL" id="LR586016">
    <property type="protein sequence ID" value="VIP05610.1"/>
    <property type="molecule type" value="Genomic_DNA"/>
</dbReference>
<dbReference type="SUPFAM" id="SSF110849">
    <property type="entry name" value="ParB/Sulfiredoxin"/>
    <property type="match status" value="1"/>
</dbReference>
<dbReference type="InParanoid" id="A0A6C2YVG3"/>
<keyword evidence="2" id="KW-1185">Reference proteome</keyword>
<dbReference type="KEGG" id="tim:GMBLW1_35830"/>
<evidence type="ECO:0008006" key="3">
    <source>
        <dbReference type="Google" id="ProtNLM"/>
    </source>
</evidence>